<dbReference type="PRINTS" id="PR00195">
    <property type="entry name" value="DYNAMIN"/>
</dbReference>
<dbReference type="EMBL" id="VDCV01000002">
    <property type="protein sequence ID" value="KAB5569329.1"/>
    <property type="molecule type" value="Genomic_DNA"/>
</dbReference>
<dbReference type="GO" id="GO:0016020">
    <property type="term" value="C:membrane"/>
    <property type="evidence" value="ECO:0007669"/>
    <property type="project" value="TreeGrafter"/>
</dbReference>
<dbReference type="GO" id="GO:0003924">
    <property type="term" value="F:GTPase activity"/>
    <property type="evidence" value="ECO:0007669"/>
    <property type="project" value="InterPro"/>
</dbReference>
<dbReference type="InterPro" id="IPR045063">
    <property type="entry name" value="Dynamin_N"/>
</dbReference>
<proteinExistence type="inferred from homology"/>
<keyword evidence="4 9" id="KW-0547">Nucleotide-binding</keyword>
<dbReference type="PROSITE" id="PS51718">
    <property type="entry name" value="G_DYNAMIN_2"/>
    <property type="match status" value="1"/>
</dbReference>
<evidence type="ECO:0000256" key="6">
    <source>
        <dbReference type="ARBA" id="ARBA00023134"/>
    </source>
</evidence>
<dbReference type="Gene3D" id="1.20.120.1240">
    <property type="entry name" value="Dynamin, middle domain"/>
    <property type="match status" value="1"/>
</dbReference>
<name>A0A5N5NQ51_9ROSI</name>
<dbReference type="InterPro" id="IPR019762">
    <property type="entry name" value="Dynamin_GTPase_CS"/>
</dbReference>
<evidence type="ECO:0000313" key="12">
    <source>
        <dbReference type="EMBL" id="KAB5569329.1"/>
    </source>
</evidence>
<keyword evidence="8" id="KW-0206">Cytoskeleton</keyword>
<evidence type="ECO:0000256" key="2">
    <source>
        <dbReference type="ARBA" id="ARBA00022490"/>
    </source>
</evidence>
<evidence type="ECO:0000256" key="4">
    <source>
        <dbReference type="ARBA" id="ARBA00022741"/>
    </source>
</evidence>
<dbReference type="InterPro" id="IPR027417">
    <property type="entry name" value="P-loop_NTPase"/>
</dbReference>
<dbReference type="Pfam" id="PF01031">
    <property type="entry name" value="Dynamin_M"/>
    <property type="match status" value="1"/>
</dbReference>
<dbReference type="PANTHER" id="PTHR11566:SF60">
    <property type="entry name" value="PHRAGMOPLASTIN DRP1B"/>
    <property type="match status" value="1"/>
</dbReference>
<dbReference type="InterPro" id="IPR000375">
    <property type="entry name" value="Dynamin_stalk"/>
</dbReference>
<keyword evidence="5" id="KW-0378">Hydrolase</keyword>
<dbReference type="SMART" id="SM00302">
    <property type="entry name" value="GED"/>
    <property type="match status" value="1"/>
</dbReference>
<dbReference type="FunFam" id="3.40.50.300:FF:000228">
    <property type="entry name" value="dynamin-related protein 1E"/>
    <property type="match status" value="1"/>
</dbReference>
<evidence type="ECO:0000259" key="11">
    <source>
        <dbReference type="PROSITE" id="PS51718"/>
    </source>
</evidence>
<dbReference type="Pfam" id="PF02212">
    <property type="entry name" value="GED"/>
    <property type="match status" value="1"/>
</dbReference>
<dbReference type="SMART" id="SM00053">
    <property type="entry name" value="DYNc"/>
    <property type="match status" value="1"/>
</dbReference>
<dbReference type="GO" id="GO:0008017">
    <property type="term" value="F:microtubule binding"/>
    <property type="evidence" value="ECO:0007669"/>
    <property type="project" value="TreeGrafter"/>
</dbReference>
<dbReference type="InterPro" id="IPR022812">
    <property type="entry name" value="Dynamin"/>
</dbReference>
<reference evidence="13" key="1">
    <citation type="journal article" date="2019" name="Gigascience">
        <title>De novo genome assembly of the endangered Acer yangbiense, a plant species with extremely small populations endemic to Yunnan Province, China.</title>
        <authorList>
            <person name="Yang J."/>
            <person name="Wariss H.M."/>
            <person name="Tao L."/>
            <person name="Zhang R."/>
            <person name="Yun Q."/>
            <person name="Hollingsworth P."/>
            <person name="Dao Z."/>
            <person name="Luo G."/>
            <person name="Guo H."/>
            <person name="Ma Y."/>
            <person name="Sun W."/>
        </authorList>
    </citation>
    <scope>NUCLEOTIDE SEQUENCE [LARGE SCALE GENOMIC DNA]</scope>
    <source>
        <strain evidence="13">cv. br00</strain>
    </source>
</reference>
<evidence type="ECO:0000256" key="7">
    <source>
        <dbReference type="ARBA" id="ARBA00023175"/>
    </source>
</evidence>
<gene>
    <name evidence="12" type="ORF">DKX38_003122</name>
</gene>
<organism evidence="12 13">
    <name type="scientific">Salix brachista</name>
    <dbReference type="NCBI Taxonomy" id="2182728"/>
    <lineage>
        <taxon>Eukaryota</taxon>
        <taxon>Viridiplantae</taxon>
        <taxon>Streptophyta</taxon>
        <taxon>Embryophyta</taxon>
        <taxon>Tracheophyta</taxon>
        <taxon>Spermatophyta</taxon>
        <taxon>Magnoliopsida</taxon>
        <taxon>eudicotyledons</taxon>
        <taxon>Gunneridae</taxon>
        <taxon>Pentapetalae</taxon>
        <taxon>rosids</taxon>
        <taxon>fabids</taxon>
        <taxon>Malpighiales</taxon>
        <taxon>Salicaceae</taxon>
        <taxon>Saliceae</taxon>
        <taxon>Salix</taxon>
    </lineage>
</organism>
<evidence type="ECO:0000256" key="9">
    <source>
        <dbReference type="RuleBase" id="RU003932"/>
    </source>
</evidence>
<dbReference type="GO" id="GO:0005737">
    <property type="term" value="C:cytoplasm"/>
    <property type="evidence" value="ECO:0007669"/>
    <property type="project" value="TreeGrafter"/>
</dbReference>
<evidence type="ECO:0000259" key="10">
    <source>
        <dbReference type="PROSITE" id="PS51388"/>
    </source>
</evidence>
<dbReference type="InterPro" id="IPR030381">
    <property type="entry name" value="G_DYNAMIN_dom"/>
</dbReference>
<dbReference type="InterPro" id="IPR020850">
    <property type="entry name" value="GED_dom"/>
</dbReference>
<comment type="similarity">
    <text evidence="9">Belongs to the TRAFAC class dynamin-like GTPase superfamily. Dynamin/Fzo/YdjA family.</text>
</comment>
<dbReference type="AlphaFoldDB" id="A0A5N5NQ51"/>
<feature type="domain" description="GED" evidence="10">
    <location>
        <begin position="548"/>
        <end position="639"/>
    </location>
</feature>
<comment type="caution">
    <text evidence="12">The sequence shown here is derived from an EMBL/GenBank/DDBJ whole genome shotgun (WGS) entry which is preliminary data.</text>
</comment>
<dbReference type="CDD" id="cd08771">
    <property type="entry name" value="DLP_1"/>
    <property type="match status" value="1"/>
</dbReference>
<evidence type="ECO:0008006" key="14">
    <source>
        <dbReference type="Google" id="ProtNLM"/>
    </source>
</evidence>
<evidence type="ECO:0000256" key="1">
    <source>
        <dbReference type="ARBA" id="ARBA00004245"/>
    </source>
</evidence>
<dbReference type="GO" id="GO:0005874">
    <property type="term" value="C:microtubule"/>
    <property type="evidence" value="ECO:0007669"/>
    <property type="project" value="UniProtKB-KW"/>
</dbReference>
<keyword evidence="6 9" id="KW-0342">GTP-binding</keyword>
<dbReference type="GO" id="GO:0005525">
    <property type="term" value="F:GTP binding"/>
    <property type="evidence" value="ECO:0007669"/>
    <property type="project" value="UniProtKB-KW"/>
</dbReference>
<keyword evidence="2" id="KW-0963">Cytoplasm</keyword>
<evidence type="ECO:0000256" key="8">
    <source>
        <dbReference type="ARBA" id="ARBA00023212"/>
    </source>
</evidence>
<dbReference type="PROSITE" id="PS51388">
    <property type="entry name" value="GED"/>
    <property type="match status" value="1"/>
</dbReference>
<dbReference type="SUPFAM" id="SSF52540">
    <property type="entry name" value="P-loop containing nucleoside triphosphate hydrolases"/>
    <property type="match status" value="1"/>
</dbReference>
<dbReference type="Pfam" id="PF00350">
    <property type="entry name" value="Dynamin_N"/>
    <property type="match status" value="1"/>
</dbReference>
<evidence type="ECO:0000256" key="5">
    <source>
        <dbReference type="ARBA" id="ARBA00022801"/>
    </source>
</evidence>
<protein>
    <recommendedName>
        <fullName evidence="14">Dynamin-type G domain-containing protein</fullName>
    </recommendedName>
</protein>
<keyword evidence="13" id="KW-1185">Reference proteome</keyword>
<dbReference type="Proteomes" id="UP000326939">
    <property type="component" value="Chromosome 2"/>
</dbReference>
<dbReference type="Gene3D" id="3.40.50.300">
    <property type="entry name" value="P-loop containing nucleotide triphosphate hydrolases"/>
    <property type="match status" value="1"/>
</dbReference>
<keyword evidence="7" id="KW-0505">Motor protein</keyword>
<accession>A0A5N5NQ51</accession>
<sequence length="639" mass="71766">METLISLVNKIQRACTALGDHGEDNALPTLWESLPSIAVVGGQSSGKSSVLESIVGKDFLPRGAGIVTRRPLVLQLHKIDEGREYAEFMHLPRKKFTDFAAVRKEIADETDRETGRSKQISSVPIHLSIFSPNVVNLTLVDLPGLTKVAVEGQPESIVHDIENMVRSFIEKPNCIILAISPANQDLATSDAIKISREVDPRGERTFGVLTKIDLMDKGTDAVDILEGKSYKLQFPWIGVVNRSQADINKSVDMIAARRREREYFQNSPEYGHLASRMGSEHLGKLLSKHLEQVIKSRIPGLQSLISKTINELETELSRLGRPVATDAGGKLYMIMEICRSFDQIFKEHLDGTRSGGDKIYNVFDNQLPAALKRLQFDKHLSMDNVRKLITEADGYQPHLIAPEQGYRRLIESTLVTIRGPAESAVDAVHAILKDLVHKSISETMVDFVLYAQNYVRSLELRFENEEISLSLLQISELKQYPTLRVEVSAAAVDSLDRMKEESKKATLQLVDMESSYLTVEFFRKLPQDAEKGGNPTHSIFDRYNDSYLRRIGSNVLAYVNMVCASLRNSIPKSVVYCQVREAKRCLLDYFFAELGKKETRQLSSLLDEDPAVMQRRTSLGKRLELYRSAQADIDAVTWG</sequence>
<evidence type="ECO:0000313" key="13">
    <source>
        <dbReference type="Proteomes" id="UP000326939"/>
    </source>
</evidence>
<keyword evidence="3" id="KW-0493">Microtubule</keyword>
<dbReference type="InterPro" id="IPR003130">
    <property type="entry name" value="GED"/>
</dbReference>
<dbReference type="InterPro" id="IPR001401">
    <property type="entry name" value="Dynamin_GTPase"/>
</dbReference>
<evidence type="ECO:0000256" key="3">
    <source>
        <dbReference type="ARBA" id="ARBA00022701"/>
    </source>
</evidence>
<comment type="subcellular location">
    <subcellularLocation>
        <location evidence="1">Cytoplasm</location>
        <location evidence="1">Cytoskeleton</location>
    </subcellularLocation>
</comment>
<feature type="domain" description="Dynamin-type G" evidence="11">
    <location>
        <begin position="31"/>
        <end position="299"/>
    </location>
</feature>
<dbReference type="PANTHER" id="PTHR11566">
    <property type="entry name" value="DYNAMIN"/>
    <property type="match status" value="1"/>
</dbReference>
<dbReference type="PROSITE" id="PS00410">
    <property type="entry name" value="G_DYNAMIN_1"/>
    <property type="match status" value="1"/>
</dbReference>